<dbReference type="Pfam" id="PF02586">
    <property type="entry name" value="SRAP"/>
    <property type="match status" value="1"/>
</dbReference>
<dbReference type="InterPro" id="IPR003738">
    <property type="entry name" value="SRAP"/>
</dbReference>
<keyword evidence="7" id="KW-0456">Lyase</keyword>
<dbReference type="GO" id="GO:0006508">
    <property type="term" value="P:proteolysis"/>
    <property type="evidence" value="ECO:0007669"/>
    <property type="project" value="UniProtKB-KW"/>
</dbReference>
<dbReference type="Gene3D" id="3.90.1680.10">
    <property type="entry name" value="SOS response associated peptidase-like"/>
    <property type="match status" value="1"/>
</dbReference>
<sequence length="226" mass="25928">MCQRYSLTARLPELIEQFRIDTVDASVSYRPKYNLSPTQDGSIVYEYGKERVLDSFRWGFMPYWSKDGINADASAIGERLIYRRIVNKQRCVIPCCGFYGWRADKKVLQPMRIVFRDKRTFAVPGFYEIWPRVDGGAIKAFTMLTTPAAGVVESYAQRMPALLDEDGIDAWLSEDVREYRKVYPVIRELPTAELEAFPVGGYINDVSLEVPDCAEPIRPAYAALRR</sequence>
<keyword evidence="10" id="KW-1185">Reference proteome</keyword>
<evidence type="ECO:0000313" key="9">
    <source>
        <dbReference type="EMBL" id="THF79494.1"/>
    </source>
</evidence>
<keyword evidence="2 8" id="KW-0645">Protease</keyword>
<accession>A0A4S4BWD4</accession>
<evidence type="ECO:0000256" key="2">
    <source>
        <dbReference type="ARBA" id="ARBA00022670"/>
    </source>
</evidence>
<evidence type="ECO:0000256" key="7">
    <source>
        <dbReference type="ARBA" id="ARBA00023239"/>
    </source>
</evidence>
<dbReference type="PANTHER" id="PTHR13604">
    <property type="entry name" value="DC12-RELATED"/>
    <property type="match status" value="1"/>
</dbReference>
<protein>
    <recommendedName>
        <fullName evidence="8">Abasic site processing protein</fullName>
        <ecNumber evidence="8">3.4.-.-</ecNumber>
    </recommendedName>
</protein>
<organism evidence="9 10">
    <name type="scientific">Cohnella fermenti</name>
    <dbReference type="NCBI Taxonomy" id="2565925"/>
    <lineage>
        <taxon>Bacteria</taxon>
        <taxon>Bacillati</taxon>
        <taxon>Bacillota</taxon>
        <taxon>Bacilli</taxon>
        <taxon>Bacillales</taxon>
        <taxon>Paenibacillaceae</taxon>
        <taxon>Cohnella</taxon>
    </lineage>
</organism>
<keyword evidence="5" id="KW-0190">Covalent protein-DNA linkage</keyword>
<proteinExistence type="inferred from homology"/>
<comment type="similarity">
    <text evidence="1 8">Belongs to the SOS response-associated peptidase family.</text>
</comment>
<evidence type="ECO:0000313" key="10">
    <source>
        <dbReference type="Proteomes" id="UP000310636"/>
    </source>
</evidence>
<name>A0A4S4BWD4_9BACL</name>
<evidence type="ECO:0000256" key="6">
    <source>
        <dbReference type="ARBA" id="ARBA00023125"/>
    </source>
</evidence>
<dbReference type="OrthoDB" id="9782620at2"/>
<evidence type="ECO:0000256" key="8">
    <source>
        <dbReference type="RuleBase" id="RU364100"/>
    </source>
</evidence>
<dbReference type="Proteomes" id="UP000310636">
    <property type="component" value="Unassembled WGS sequence"/>
</dbReference>
<reference evidence="9 10" key="1">
    <citation type="submission" date="2019-04" db="EMBL/GenBank/DDBJ databases">
        <title>Cohnella sp. nov. isolated from preserved vegetables.</title>
        <authorList>
            <person name="Lin S.-Y."/>
            <person name="Hung M.-H."/>
            <person name="Young C.-C."/>
        </authorList>
    </citation>
    <scope>NUCLEOTIDE SEQUENCE [LARGE SCALE GENOMIC DNA]</scope>
    <source>
        <strain evidence="9 10">CC-MHH1044</strain>
    </source>
</reference>
<comment type="caution">
    <text evidence="9">The sequence shown here is derived from an EMBL/GenBank/DDBJ whole genome shotgun (WGS) entry which is preliminary data.</text>
</comment>
<keyword evidence="4 8" id="KW-0378">Hydrolase</keyword>
<dbReference type="GO" id="GO:0106300">
    <property type="term" value="P:protein-DNA covalent cross-linking repair"/>
    <property type="evidence" value="ECO:0007669"/>
    <property type="project" value="InterPro"/>
</dbReference>
<dbReference type="InterPro" id="IPR036590">
    <property type="entry name" value="SRAP-like"/>
</dbReference>
<dbReference type="AlphaFoldDB" id="A0A4S4BWD4"/>
<keyword evidence="3" id="KW-0227">DNA damage</keyword>
<dbReference type="PANTHER" id="PTHR13604:SF0">
    <property type="entry name" value="ABASIC SITE PROCESSING PROTEIN HMCES"/>
    <property type="match status" value="1"/>
</dbReference>
<dbReference type="GO" id="GO:0016829">
    <property type="term" value="F:lyase activity"/>
    <property type="evidence" value="ECO:0007669"/>
    <property type="project" value="UniProtKB-KW"/>
</dbReference>
<dbReference type="GO" id="GO:0003697">
    <property type="term" value="F:single-stranded DNA binding"/>
    <property type="evidence" value="ECO:0007669"/>
    <property type="project" value="InterPro"/>
</dbReference>
<dbReference type="EMBL" id="SSOB01000013">
    <property type="protein sequence ID" value="THF79494.1"/>
    <property type="molecule type" value="Genomic_DNA"/>
</dbReference>
<evidence type="ECO:0000256" key="5">
    <source>
        <dbReference type="ARBA" id="ARBA00023124"/>
    </source>
</evidence>
<evidence type="ECO:0000256" key="4">
    <source>
        <dbReference type="ARBA" id="ARBA00022801"/>
    </source>
</evidence>
<evidence type="ECO:0000256" key="3">
    <source>
        <dbReference type="ARBA" id="ARBA00022763"/>
    </source>
</evidence>
<dbReference type="EC" id="3.4.-.-" evidence="8"/>
<dbReference type="RefSeq" id="WP_136370030.1">
    <property type="nucleotide sequence ID" value="NZ_SSOB01000013.1"/>
</dbReference>
<gene>
    <name evidence="9" type="ORF">E6C55_11950</name>
</gene>
<keyword evidence="6" id="KW-0238">DNA-binding</keyword>
<dbReference type="GO" id="GO:0008233">
    <property type="term" value="F:peptidase activity"/>
    <property type="evidence" value="ECO:0007669"/>
    <property type="project" value="UniProtKB-KW"/>
</dbReference>
<evidence type="ECO:0000256" key="1">
    <source>
        <dbReference type="ARBA" id="ARBA00008136"/>
    </source>
</evidence>
<dbReference type="SUPFAM" id="SSF143081">
    <property type="entry name" value="BB1717-like"/>
    <property type="match status" value="1"/>
</dbReference>